<reference evidence="1" key="1">
    <citation type="submission" date="2020-11" db="EMBL/GenBank/DDBJ databases">
        <title>Adaptations for nitrogen fixation in a non-lichenized fungal sporocarp promotes dispersal by wood-feeding termites.</title>
        <authorList>
            <consortium name="DOE Joint Genome Institute"/>
            <person name="Koch R.A."/>
            <person name="Yoon G."/>
            <person name="Arayal U."/>
            <person name="Lail K."/>
            <person name="Amirebrahimi M."/>
            <person name="Labutti K."/>
            <person name="Lipzen A."/>
            <person name="Riley R."/>
            <person name="Barry K."/>
            <person name="Henrissat B."/>
            <person name="Grigoriev I.V."/>
            <person name="Herr J.R."/>
            <person name="Aime M.C."/>
        </authorList>
    </citation>
    <scope>NUCLEOTIDE SEQUENCE</scope>
    <source>
        <strain evidence="1">MCA 3950</strain>
    </source>
</reference>
<sequence length="70" mass="7745">MLAFERYPPINPRDFIVQAYPNTMDICNADLAVTDTPVLGESYLYNWCLGDPVLKSACPTPLWTSPSPPG</sequence>
<dbReference type="GeneID" id="66101828"/>
<accession>A0A9P7VJI0</accession>
<protein>
    <submittedName>
        <fullName evidence="1">Uncharacterized protein</fullName>
    </submittedName>
</protein>
<proteinExistence type="predicted"/>
<comment type="caution">
    <text evidence="1">The sequence shown here is derived from an EMBL/GenBank/DDBJ whole genome shotgun (WGS) entry which is preliminary data.</text>
</comment>
<evidence type="ECO:0000313" key="1">
    <source>
        <dbReference type="EMBL" id="KAG7441698.1"/>
    </source>
</evidence>
<keyword evidence="2" id="KW-1185">Reference proteome</keyword>
<dbReference type="RefSeq" id="XP_043035198.1">
    <property type="nucleotide sequence ID" value="XM_043179534.1"/>
</dbReference>
<evidence type="ECO:0000313" key="2">
    <source>
        <dbReference type="Proteomes" id="UP000812287"/>
    </source>
</evidence>
<dbReference type="AlphaFoldDB" id="A0A9P7VJI0"/>
<name>A0A9P7VJI0_9AGAR</name>
<gene>
    <name evidence="1" type="ORF">BT62DRAFT_1079868</name>
</gene>
<organism evidence="1 2">
    <name type="scientific">Guyanagaster necrorhizus</name>
    <dbReference type="NCBI Taxonomy" id="856835"/>
    <lineage>
        <taxon>Eukaryota</taxon>
        <taxon>Fungi</taxon>
        <taxon>Dikarya</taxon>
        <taxon>Basidiomycota</taxon>
        <taxon>Agaricomycotina</taxon>
        <taxon>Agaricomycetes</taxon>
        <taxon>Agaricomycetidae</taxon>
        <taxon>Agaricales</taxon>
        <taxon>Marasmiineae</taxon>
        <taxon>Physalacriaceae</taxon>
        <taxon>Guyanagaster</taxon>
    </lineage>
</organism>
<dbReference type="EMBL" id="MU250557">
    <property type="protein sequence ID" value="KAG7441698.1"/>
    <property type="molecule type" value="Genomic_DNA"/>
</dbReference>
<dbReference type="Proteomes" id="UP000812287">
    <property type="component" value="Unassembled WGS sequence"/>
</dbReference>